<feature type="region of interest" description="Disordered" evidence="1">
    <location>
        <begin position="100"/>
        <end position="139"/>
    </location>
</feature>
<feature type="non-terminal residue" evidence="2">
    <location>
        <position position="1"/>
    </location>
</feature>
<feature type="compositionally biased region" description="Low complexity" evidence="1">
    <location>
        <begin position="104"/>
        <end position="139"/>
    </location>
</feature>
<dbReference type="AlphaFoldDB" id="A0A3S4ZDF7"/>
<proteinExistence type="predicted"/>
<evidence type="ECO:0000313" key="3">
    <source>
        <dbReference type="Proteomes" id="UP000784294"/>
    </source>
</evidence>
<comment type="caution">
    <text evidence="2">The sequence shown here is derived from an EMBL/GenBank/DDBJ whole genome shotgun (WGS) entry which is preliminary data.</text>
</comment>
<reference evidence="2" key="1">
    <citation type="submission" date="2018-11" db="EMBL/GenBank/DDBJ databases">
        <authorList>
            <consortium name="Pathogen Informatics"/>
        </authorList>
    </citation>
    <scope>NUCLEOTIDE SEQUENCE</scope>
</reference>
<feature type="region of interest" description="Disordered" evidence="1">
    <location>
        <begin position="15"/>
        <end position="83"/>
    </location>
</feature>
<gene>
    <name evidence="2" type="ORF">PXEA_LOCUS2097</name>
</gene>
<evidence type="ECO:0000313" key="2">
    <source>
        <dbReference type="EMBL" id="VEL08657.1"/>
    </source>
</evidence>
<feature type="compositionally biased region" description="Low complexity" evidence="1">
    <location>
        <begin position="172"/>
        <end position="189"/>
    </location>
</feature>
<feature type="region of interest" description="Disordered" evidence="1">
    <location>
        <begin position="172"/>
        <end position="215"/>
    </location>
</feature>
<organism evidence="2 3">
    <name type="scientific">Protopolystoma xenopodis</name>
    <dbReference type="NCBI Taxonomy" id="117903"/>
    <lineage>
        <taxon>Eukaryota</taxon>
        <taxon>Metazoa</taxon>
        <taxon>Spiralia</taxon>
        <taxon>Lophotrochozoa</taxon>
        <taxon>Platyhelminthes</taxon>
        <taxon>Monogenea</taxon>
        <taxon>Polyopisthocotylea</taxon>
        <taxon>Polystomatidea</taxon>
        <taxon>Polystomatidae</taxon>
        <taxon>Protopolystoma</taxon>
    </lineage>
</organism>
<name>A0A3S4ZDF7_9PLAT</name>
<evidence type="ECO:0000256" key="1">
    <source>
        <dbReference type="SAM" id="MobiDB-lite"/>
    </source>
</evidence>
<dbReference type="Proteomes" id="UP000784294">
    <property type="component" value="Unassembled WGS sequence"/>
</dbReference>
<protein>
    <submittedName>
        <fullName evidence="2">Uncharacterized protein</fullName>
    </submittedName>
</protein>
<sequence length="215" mass="21850">PTAVTASSWRLRRWENPPGSTIVPSSAVSTSGGAPLGRFVTRSMNNTVADTSAGGNGPSNPGIGQLSAPRPHRSTRDRVPTGRVNPADLAEAASYLQQANPAQTATGTIPTTTTEGPSLSNNPTSNNVTSTTATTPTAAVIQRPTSRFLLASSISAGSTGLLNNGNASVSTPIMSTSFSSSCNSSHQPSRYTDPGASSMASANVSLAGRYSSREA</sequence>
<dbReference type="EMBL" id="CAAALY010004446">
    <property type="protein sequence ID" value="VEL08657.1"/>
    <property type="molecule type" value="Genomic_DNA"/>
</dbReference>
<feature type="compositionally biased region" description="Polar residues" evidence="1">
    <location>
        <begin position="18"/>
        <end position="32"/>
    </location>
</feature>
<keyword evidence="3" id="KW-1185">Reference proteome</keyword>
<accession>A0A3S4ZDF7</accession>